<accession>A0A1F8AQP7</accession>
<protein>
    <recommendedName>
        <fullName evidence="1">Glycosyltransferase 2-like domain-containing protein</fullName>
    </recommendedName>
</protein>
<dbReference type="Proteomes" id="UP000178603">
    <property type="component" value="Unassembled WGS sequence"/>
</dbReference>
<dbReference type="EMBL" id="MGGW01000020">
    <property type="protein sequence ID" value="OGM53819.1"/>
    <property type="molecule type" value="Genomic_DNA"/>
</dbReference>
<dbReference type="PANTHER" id="PTHR43630:SF2">
    <property type="entry name" value="GLYCOSYLTRANSFERASE"/>
    <property type="match status" value="1"/>
</dbReference>
<evidence type="ECO:0000313" key="3">
    <source>
        <dbReference type="Proteomes" id="UP000178603"/>
    </source>
</evidence>
<dbReference type="AlphaFoldDB" id="A0A1F8AQP7"/>
<dbReference type="PANTHER" id="PTHR43630">
    <property type="entry name" value="POLY-BETA-1,6-N-ACETYL-D-GLUCOSAMINE SYNTHASE"/>
    <property type="match status" value="1"/>
</dbReference>
<feature type="domain" description="Glycosyltransferase 2-like" evidence="1">
    <location>
        <begin position="9"/>
        <end position="148"/>
    </location>
</feature>
<dbReference type="Pfam" id="PF00535">
    <property type="entry name" value="Glycos_transf_2"/>
    <property type="match status" value="1"/>
</dbReference>
<dbReference type="InterPro" id="IPR001173">
    <property type="entry name" value="Glyco_trans_2-like"/>
</dbReference>
<reference evidence="2 3" key="1">
    <citation type="journal article" date="2016" name="Nat. Commun.">
        <title>Thousands of microbial genomes shed light on interconnected biogeochemical processes in an aquifer system.</title>
        <authorList>
            <person name="Anantharaman K."/>
            <person name="Brown C.T."/>
            <person name="Hug L.A."/>
            <person name="Sharon I."/>
            <person name="Castelle C.J."/>
            <person name="Probst A.J."/>
            <person name="Thomas B.C."/>
            <person name="Singh A."/>
            <person name="Wilkins M.J."/>
            <person name="Karaoz U."/>
            <person name="Brodie E.L."/>
            <person name="Williams K.H."/>
            <person name="Hubbard S.S."/>
            <person name="Banfield J.F."/>
        </authorList>
    </citation>
    <scope>NUCLEOTIDE SEQUENCE [LARGE SCALE GENOMIC DNA]</scope>
</reference>
<dbReference type="Gene3D" id="3.90.550.10">
    <property type="entry name" value="Spore Coat Polysaccharide Biosynthesis Protein SpsA, Chain A"/>
    <property type="match status" value="1"/>
</dbReference>
<gene>
    <name evidence="2" type="ORF">A3E44_05375</name>
</gene>
<comment type="caution">
    <text evidence="2">The sequence shown here is derived from an EMBL/GenBank/DDBJ whole genome shotgun (WGS) entry which is preliminary data.</text>
</comment>
<proteinExistence type="predicted"/>
<evidence type="ECO:0000313" key="2">
    <source>
        <dbReference type="EMBL" id="OGM53819.1"/>
    </source>
</evidence>
<evidence type="ECO:0000259" key="1">
    <source>
        <dbReference type="Pfam" id="PF00535"/>
    </source>
</evidence>
<name>A0A1F8AQP7_9BACT</name>
<dbReference type="SUPFAM" id="SSF53448">
    <property type="entry name" value="Nucleotide-diphospho-sugar transferases"/>
    <property type="match status" value="1"/>
</dbReference>
<dbReference type="InterPro" id="IPR029044">
    <property type="entry name" value="Nucleotide-diphossugar_trans"/>
</dbReference>
<sequence>MSIWAHTLVKNEDKYLWFTVTSVVDYVDRILLWDTGSTDDTIKVAKELKRRYLERIDFRQVVQKDIYDFTLTRQKMLDQTQADWLMILDGDEVWWEEGIKETIKSLNSNLETVVTPHYNVVGDVFYYQEETAGMYKIDNRRGHFNIRFISLKIPGLHFEKPHGTQGLFDKDGILIQNRDKAKRIFIDKKCYLHFTNVPRSTGRDVFVSKRKMKIKYEIGNNFPKDFYYPEAFFKPAPSYITSPWSKMSSDFAKKAMFQTPLRKIKRRLFRSDVGY</sequence>
<organism evidence="2 3">
    <name type="scientific">Candidatus Woesebacteria bacterium RIFCSPHIGHO2_12_FULL_41_24</name>
    <dbReference type="NCBI Taxonomy" id="1802510"/>
    <lineage>
        <taxon>Bacteria</taxon>
        <taxon>Candidatus Woeseibacteriota</taxon>
    </lineage>
</organism>